<sequence>MSGRGSPLPDSGKMDLTPPSDERYRLPPNPPLGSDEFLYLHAETITKMIDLKAKMLADWFRPQGLDPESAGKLDQIYEANAAEMKTLCEGLGMTYGELPDDILALHEKIKTIHLRLHGETTSPQAIQQKPSPIQKGKGKRSLDAEGYQIPPKHLVCKNPAENLKIQLLYRQVTPSLSLLTPLSRAMTQPSLPLRRPANSAFRHTLFVRTRTGF</sequence>
<evidence type="ECO:0000313" key="3">
    <source>
        <dbReference type="Proteomes" id="UP001054837"/>
    </source>
</evidence>
<keyword evidence="3" id="KW-1185">Reference proteome</keyword>
<name>A0AAV4WS36_9ARAC</name>
<gene>
    <name evidence="2" type="ORF">CDAR_398291</name>
</gene>
<evidence type="ECO:0000313" key="2">
    <source>
        <dbReference type="EMBL" id="GIY85089.1"/>
    </source>
</evidence>
<protein>
    <submittedName>
        <fullName evidence="2">Uncharacterized protein</fullName>
    </submittedName>
</protein>
<organism evidence="2 3">
    <name type="scientific">Caerostris darwini</name>
    <dbReference type="NCBI Taxonomy" id="1538125"/>
    <lineage>
        <taxon>Eukaryota</taxon>
        <taxon>Metazoa</taxon>
        <taxon>Ecdysozoa</taxon>
        <taxon>Arthropoda</taxon>
        <taxon>Chelicerata</taxon>
        <taxon>Arachnida</taxon>
        <taxon>Araneae</taxon>
        <taxon>Araneomorphae</taxon>
        <taxon>Entelegynae</taxon>
        <taxon>Araneoidea</taxon>
        <taxon>Araneidae</taxon>
        <taxon>Caerostris</taxon>
    </lineage>
</organism>
<dbReference type="AlphaFoldDB" id="A0AAV4WS36"/>
<dbReference type="Proteomes" id="UP001054837">
    <property type="component" value="Unassembled WGS sequence"/>
</dbReference>
<reference evidence="2 3" key="1">
    <citation type="submission" date="2021-06" db="EMBL/GenBank/DDBJ databases">
        <title>Caerostris darwini draft genome.</title>
        <authorList>
            <person name="Kono N."/>
            <person name="Arakawa K."/>
        </authorList>
    </citation>
    <scope>NUCLEOTIDE SEQUENCE [LARGE SCALE GENOMIC DNA]</scope>
</reference>
<feature type="region of interest" description="Disordered" evidence="1">
    <location>
        <begin position="1"/>
        <end position="30"/>
    </location>
</feature>
<comment type="caution">
    <text evidence="2">The sequence shown here is derived from an EMBL/GenBank/DDBJ whole genome shotgun (WGS) entry which is preliminary data.</text>
</comment>
<accession>A0AAV4WS36</accession>
<dbReference type="EMBL" id="BPLQ01015004">
    <property type="protein sequence ID" value="GIY85089.1"/>
    <property type="molecule type" value="Genomic_DNA"/>
</dbReference>
<evidence type="ECO:0000256" key="1">
    <source>
        <dbReference type="SAM" id="MobiDB-lite"/>
    </source>
</evidence>
<proteinExistence type="predicted"/>